<name>A0A9J6A6H4_SOLCO</name>
<feature type="compositionally biased region" description="Basic residues" evidence="1">
    <location>
        <begin position="133"/>
        <end position="144"/>
    </location>
</feature>
<gene>
    <name evidence="2" type="ORF">H5410_005383</name>
</gene>
<accession>A0A9J6A6H4</accession>
<proteinExistence type="predicted"/>
<dbReference type="EMBL" id="JACXVP010000002">
    <property type="protein sequence ID" value="KAG5620165.1"/>
    <property type="molecule type" value="Genomic_DNA"/>
</dbReference>
<evidence type="ECO:0000313" key="2">
    <source>
        <dbReference type="EMBL" id="KAG5620165.1"/>
    </source>
</evidence>
<evidence type="ECO:0000313" key="3">
    <source>
        <dbReference type="Proteomes" id="UP000824120"/>
    </source>
</evidence>
<reference evidence="2 3" key="1">
    <citation type="submission" date="2020-09" db="EMBL/GenBank/DDBJ databases">
        <title>De no assembly of potato wild relative species, Solanum commersonii.</title>
        <authorList>
            <person name="Cho K."/>
        </authorList>
    </citation>
    <scope>NUCLEOTIDE SEQUENCE [LARGE SCALE GENOMIC DNA]</scope>
    <source>
        <strain evidence="2">LZ3.2</strain>
        <tissue evidence="2">Leaf</tissue>
    </source>
</reference>
<comment type="caution">
    <text evidence="2">The sequence shown here is derived from an EMBL/GenBank/DDBJ whole genome shotgun (WGS) entry which is preliminary data.</text>
</comment>
<dbReference type="Proteomes" id="UP000824120">
    <property type="component" value="Chromosome 2"/>
</dbReference>
<evidence type="ECO:0000256" key="1">
    <source>
        <dbReference type="SAM" id="MobiDB-lite"/>
    </source>
</evidence>
<sequence>MYQNFKGKHKGKALKDLVWRQRIAKNEITFKKCMEKIEQEDERQEIGSTIRKDHFKVGLEPYLKQILDVICCSTICVKASTSKYILDARDKPIITMLEMIKNKLMKRLHSKRIWIEKYQDKICPKIVKNLTKLKKRGRKPKNRKKEPEELEKQKAAETTKKRARKKTENMKPQKLSKKGFVKGRCSICKEEGHNAKGHYNVLKRVVGTSSNQSP</sequence>
<dbReference type="OrthoDB" id="1937322at2759"/>
<feature type="compositionally biased region" description="Basic and acidic residues" evidence="1">
    <location>
        <begin position="145"/>
        <end position="171"/>
    </location>
</feature>
<dbReference type="AlphaFoldDB" id="A0A9J6A6H4"/>
<feature type="region of interest" description="Disordered" evidence="1">
    <location>
        <begin position="133"/>
        <end position="177"/>
    </location>
</feature>
<keyword evidence="3" id="KW-1185">Reference proteome</keyword>
<organism evidence="2 3">
    <name type="scientific">Solanum commersonii</name>
    <name type="common">Commerson's wild potato</name>
    <name type="synonym">Commerson's nightshade</name>
    <dbReference type="NCBI Taxonomy" id="4109"/>
    <lineage>
        <taxon>Eukaryota</taxon>
        <taxon>Viridiplantae</taxon>
        <taxon>Streptophyta</taxon>
        <taxon>Embryophyta</taxon>
        <taxon>Tracheophyta</taxon>
        <taxon>Spermatophyta</taxon>
        <taxon>Magnoliopsida</taxon>
        <taxon>eudicotyledons</taxon>
        <taxon>Gunneridae</taxon>
        <taxon>Pentapetalae</taxon>
        <taxon>asterids</taxon>
        <taxon>lamiids</taxon>
        <taxon>Solanales</taxon>
        <taxon>Solanaceae</taxon>
        <taxon>Solanoideae</taxon>
        <taxon>Solaneae</taxon>
        <taxon>Solanum</taxon>
    </lineage>
</organism>
<protein>
    <submittedName>
        <fullName evidence="2">Uncharacterized protein</fullName>
    </submittedName>
</protein>